<keyword evidence="2 8" id="KW-0813">Transport</keyword>
<evidence type="ECO:0000256" key="7">
    <source>
        <dbReference type="ARBA" id="ARBA00023237"/>
    </source>
</evidence>
<evidence type="ECO:0000256" key="9">
    <source>
        <dbReference type="RuleBase" id="RU003357"/>
    </source>
</evidence>
<comment type="subcellular location">
    <subcellularLocation>
        <location evidence="1 8">Cell outer membrane</location>
        <topology evidence="1 8">Multi-pass membrane protein</topology>
    </subcellularLocation>
</comment>
<keyword evidence="7 8" id="KW-0998">Cell outer membrane</keyword>
<organism evidence="12 13">
    <name type="scientific">Shiella aurantiaca</name>
    <dbReference type="NCBI Taxonomy" id="3058365"/>
    <lineage>
        <taxon>Bacteria</taxon>
        <taxon>Pseudomonadati</taxon>
        <taxon>Bacteroidota</taxon>
        <taxon>Cytophagia</taxon>
        <taxon>Cytophagales</taxon>
        <taxon>Shiellaceae</taxon>
        <taxon>Shiella</taxon>
    </lineage>
</organism>
<keyword evidence="13" id="KW-1185">Reference proteome</keyword>
<keyword evidence="4 8" id="KW-0812">Transmembrane</keyword>
<evidence type="ECO:0000313" key="13">
    <source>
        <dbReference type="Proteomes" id="UP001168552"/>
    </source>
</evidence>
<keyword evidence="12" id="KW-0675">Receptor</keyword>
<evidence type="ECO:0000256" key="8">
    <source>
        <dbReference type="PROSITE-ProRule" id="PRU01360"/>
    </source>
</evidence>
<feature type="domain" description="TonB-dependent receptor plug" evidence="11">
    <location>
        <begin position="119"/>
        <end position="218"/>
    </location>
</feature>
<keyword evidence="5 9" id="KW-0798">TonB box</keyword>
<dbReference type="InterPro" id="IPR008969">
    <property type="entry name" value="CarboxyPept-like_regulatory"/>
</dbReference>
<dbReference type="InterPro" id="IPR036942">
    <property type="entry name" value="Beta-barrel_TonB_sf"/>
</dbReference>
<evidence type="ECO:0000259" key="11">
    <source>
        <dbReference type="Pfam" id="PF07715"/>
    </source>
</evidence>
<dbReference type="InterPro" id="IPR000531">
    <property type="entry name" value="Beta-barrel_TonB"/>
</dbReference>
<evidence type="ECO:0000256" key="2">
    <source>
        <dbReference type="ARBA" id="ARBA00022448"/>
    </source>
</evidence>
<keyword evidence="6 8" id="KW-0472">Membrane</keyword>
<accession>A0ABT8F4I4</accession>
<dbReference type="PANTHER" id="PTHR30442">
    <property type="entry name" value="IRON III DICITRATE TRANSPORT PROTEIN FECA"/>
    <property type="match status" value="1"/>
</dbReference>
<name>A0ABT8F4I4_9BACT</name>
<evidence type="ECO:0000256" key="3">
    <source>
        <dbReference type="ARBA" id="ARBA00022452"/>
    </source>
</evidence>
<dbReference type="Pfam" id="PF13715">
    <property type="entry name" value="CarbopepD_reg_2"/>
    <property type="match status" value="1"/>
</dbReference>
<protein>
    <submittedName>
        <fullName evidence="12">TonB-dependent receptor</fullName>
    </submittedName>
</protein>
<dbReference type="PROSITE" id="PS52016">
    <property type="entry name" value="TONB_DEPENDENT_REC_3"/>
    <property type="match status" value="1"/>
</dbReference>
<keyword evidence="3 8" id="KW-1134">Transmembrane beta strand</keyword>
<sequence>MLAQTTLLKGKVLDANNKPVAEADVFIENTAFITQTNAQGEFQLSFNLQGDFVLAVFKEGLKSERIPIQTSALPQSLIIRLEALEQMLEQVTIESERGENGLRRLNSIEGTSIYEAKKTEVIILKDIDANLATNNARQVYAKVSGLNIWESDGAGIQLGIGGRGLSPNRTSNFNTRQNGYDISADALGYPESYYTPPAEALESIEVVRGAASLQYGTQFGGMLNFVMKRGPEDKKIEVTTRQSVGSWGLFNSFNSVGGKLGGLDYYVYYQRKQGNGWRPNSGFEVDNLFADFNWQLTDKLFVCVEYTHMNYLAQQPGGLSDAFYAEDPRQSIRERNWFKVDWNLFANIIEYKFNDKTKLNIRTFGLIAGRDALGNLGLITRGDDLTAPRNLLTDDYRNWGSEARLAHYFSLGSQLGAFVVGGRYYEGHSTKQQGFANASKNPDFFYLNPENPGESDYRFPSQNVAGFIETILPLSEKITVTPGIRFEHIVTRADGYYNLINRDNAGNIIFQDTIFENRTRERSFVLGGIGLSYKPNDRMEVYANFSQNYRAINFNDIRVVNPNISVDPNIQDEEGYNADLGIRGKLKPWFQVDYTVFYLRYNDRIGAILTRELDPNTGVNRIVRRRSNIADAEIVGIESFMEVQMGQWLFKKPVHRLSVFTNIALLSGRYLNSQEAAAEGKKVELIPGYNLKTGANYKWRGLSVSGQFTAMGEQYTDATNAIASPDAVSGIIPSYYVADLSASYAWKNWKLESGINNLTDNRYFTRRAEGYPGPGIIPADGRNYYIALQFKLGY</sequence>
<evidence type="ECO:0000256" key="5">
    <source>
        <dbReference type="ARBA" id="ARBA00023077"/>
    </source>
</evidence>
<dbReference type="Pfam" id="PF07715">
    <property type="entry name" value="Plug"/>
    <property type="match status" value="1"/>
</dbReference>
<dbReference type="PANTHER" id="PTHR30442:SF0">
    <property type="entry name" value="FE(3+) DICITRATE TRANSPORT PROTEIN FECA"/>
    <property type="match status" value="1"/>
</dbReference>
<comment type="caution">
    <text evidence="12">The sequence shown here is derived from an EMBL/GenBank/DDBJ whole genome shotgun (WGS) entry which is preliminary data.</text>
</comment>
<dbReference type="Gene3D" id="2.60.40.1120">
    <property type="entry name" value="Carboxypeptidase-like, regulatory domain"/>
    <property type="match status" value="1"/>
</dbReference>
<dbReference type="InterPro" id="IPR037066">
    <property type="entry name" value="Plug_dom_sf"/>
</dbReference>
<gene>
    <name evidence="12" type="ORF">QWY31_07260</name>
</gene>
<feature type="domain" description="TonB-dependent receptor-like beta-barrel" evidence="10">
    <location>
        <begin position="294"/>
        <end position="758"/>
    </location>
</feature>
<dbReference type="SUPFAM" id="SSF56935">
    <property type="entry name" value="Porins"/>
    <property type="match status" value="1"/>
</dbReference>
<dbReference type="InterPro" id="IPR012910">
    <property type="entry name" value="Plug_dom"/>
</dbReference>
<dbReference type="Gene3D" id="2.170.130.10">
    <property type="entry name" value="TonB-dependent receptor, plug domain"/>
    <property type="match status" value="1"/>
</dbReference>
<dbReference type="Proteomes" id="UP001168552">
    <property type="component" value="Unassembled WGS sequence"/>
</dbReference>
<evidence type="ECO:0000313" key="12">
    <source>
        <dbReference type="EMBL" id="MDN4165293.1"/>
    </source>
</evidence>
<evidence type="ECO:0000256" key="6">
    <source>
        <dbReference type="ARBA" id="ARBA00023136"/>
    </source>
</evidence>
<dbReference type="InterPro" id="IPR039426">
    <property type="entry name" value="TonB-dep_rcpt-like"/>
</dbReference>
<comment type="similarity">
    <text evidence="8 9">Belongs to the TonB-dependent receptor family.</text>
</comment>
<evidence type="ECO:0000256" key="1">
    <source>
        <dbReference type="ARBA" id="ARBA00004571"/>
    </source>
</evidence>
<proteinExistence type="inferred from homology"/>
<evidence type="ECO:0000259" key="10">
    <source>
        <dbReference type="Pfam" id="PF00593"/>
    </source>
</evidence>
<dbReference type="EMBL" id="JAUHJS010000003">
    <property type="protein sequence ID" value="MDN4165293.1"/>
    <property type="molecule type" value="Genomic_DNA"/>
</dbReference>
<dbReference type="Gene3D" id="2.40.170.20">
    <property type="entry name" value="TonB-dependent receptor, beta-barrel domain"/>
    <property type="match status" value="1"/>
</dbReference>
<dbReference type="Pfam" id="PF00593">
    <property type="entry name" value="TonB_dep_Rec_b-barrel"/>
    <property type="match status" value="1"/>
</dbReference>
<dbReference type="SUPFAM" id="SSF49464">
    <property type="entry name" value="Carboxypeptidase regulatory domain-like"/>
    <property type="match status" value="1"/>
</dbReference>
<reference evidence="12" key="1">
    <citation type="submission" date="2023-06" db="EMBL/GenBank/DDBJ databases">
        <title>Cytophagales bacterium Strain LB-30, isolated from soil.</title>
        <authorList>
            <person name="Liu B."/>
        </authorList>
    </citation>
    <scope>NUCLEOTIDE SEQUENCE</scope>
    <source>
        <strain evidence="12">LB-30</strain>
    </source>
</reference>
<evidence type="ECO:0000256" key="4">
    <source>
        <dbReference type="ARBA" id="ARBA00022692"/>
    </source>
</evidence>